<protein>
    <submittedName>
        <fullName evidence="2">5657_t:CDS:1</fullName>
    </submittedName>
</protein>
<dbReference type="OrthoDB" id="10434913at2759"/>
<keyword evidence="3" id="KW-1185">Reference proteome</keyword>
<proteinExistence type="predicted"/>
<accession>A0A9N9IEA4</accession>
<evidence type="ECO:0000256" key="1">
    <source>
        <dbReference type="SAM" id="MobiDB-lite"/>
    </source>
</evidence>
<dbReference type="Proteomes" id="UP000789405">
    <property type="component" value="Unassembled WGS sequence"/>
</dbReference>
<reference evidence="2" key="1">
    <citation type="submission" date="2021-06" db="EMBL/GenBank/DDBJ databases">
        <authorList>
            <person name="Kallberg Y."/>
            <person name="Tangrot J."/>
            <person name="Rosling A."/>
        </authorList>
    </citation>
    <scope>NUCLEOTIDE SEQUENCE</scope>
    <source>
        <strain evidence="2">MA453B</strain>
    </source>
</reference>
<feature type="compositionally biased region" description="Polar residues" evidence="1">
    <location>
        <begin position="68"/>
        <end position="79"/>
    </location>
</feature>
<comment type="caution">
    <text evidence="2">The sequence shown here is derived from an EMBL/GenBank/DDBJ whole genome shotgun (WGS) entry which is preliminary data.</text>
</comment>
<gene>
    <name evidence="2" type="ORF">DERYTH_LOCUS15044</name>
</gene>
<sequence>MEILLHPNPIPQLLAKIIRKAWDHEPSQRPKVMEMLSDLKNLYDCYVPNGTSPKVRPKGESDDIPSFALSSTTNNQKPNSNKEESIFGLPEDSEKLTLDNISVIHTLRPFEDGHKAHQAKNALN</sequence>
<evidence type="ECO:0000313" key="3">
    <source>
        <dbReference type="Proteomes" id="UP000789405"/>
    </source>
</evidence>
<dbReference type="EMBL" id="CAJVPY010011853">
    <property type="protein sequence ID" value="CAG8730120.1"/>
    <property type="molecule type" value="Genomic_DNA"/>
</dbReference>
<dbReference type="AlphaFoldDB" id="A0A9N9IEA4"/>
<organism evidence="2 3">
    <name type="scientific">Dentiscutata erythropus</name>
    <dbReference type="NCBI Taxonomy" id="1348616"/>
    <lineage>
        <taxon>Eukaryota</taxon>
        <taxon>Fungi</taxon>
        <taxon>Fungi incertae sedis</taxon>
        <taxon>Mucoromycota</taxon>
        <taxon>Glomeromycotina</taxon>
        <taxon>Glomeromycetes</taxon>
        <taxon>Diversisporales</taxon>
        <taxon>Gigasporaceae</taxon>
        <taxon>Dentiscutata</taxon>
    </lineage>
</organism>
<name>A0A9N9IEA4_9GLOM</name>
<evidence type="ECO:0000313" key="2">
    <source>
        <dbReference type="EMBL" id="CAG8730120.1"/>
    </source>
</evidence>
<feature type="region of interest" description="Disordered" evidence="1">
    <location>
        <begin position="50"/>
        <end position="91"/>
    </location>
</feature>